<evidence type="ECO:0000256" key="4">
    <source>
        <dbReference type="ARBA" id="ARBA00023125"/>
    </source>
</evidence>
<evidence type="ECO:0000256" key="1">
    <source>
        <dbReference type="ARBA" id="ARBA00022723"/>
    </source>
</evidence>
<dbReference type="VEuPathDB" id="VectorBase:LOC119170829"/>
<dbReference type="PANTHER" id="PTHR46927:SF3">
    <property type="entry name" value="THAP-TYPE DOMAIN-CONTAINING PROTEIN"/>
    <property type="match status" value="1"/>
</dbReference>
<feature type="compositionally biased region" description="Basic and acidic residues" evidence="7">
    <location>
        <begin position="791"/>
        <end position="812"/>
    </location>
</feature>
<evidence type="ECO:0000256" key="7">
    <source>
        <dbReference type="SAM" id="MobiDB-lite"/>
    </source>
</evidence>
<feature type="coiled-coil region" evidence="6">
    <location>
        <begin position="951"/>
        <end position="985"/>
    </location>
</feature>
<dbReference type="SMART" id="SM00692">
    <property type="entry name" value="DM3"/>
    <property type="match status" value="1"/>
</dbReference>
<dbReference type="SUPFAM" id="SSF57716">
    <property type="entry name" value="Glucocorticoid receptor-like (DNA-binding domain)"/>
    <property type="match status" value="1"/>
</dbReference>
<feature type="region of interest" description="Disordered" evidence="7">
    <location>
        <begin position="87"/>
        <end position="130"/>
    </location>
</feature>
<dbReference type="VEuPathDB" id="VectorBase:LOC119160746"/>
<feature type="domain" description="THAP-type" evidence="8">
    <location>
        <begin position="1"/>
        <end position="85"/>
    </location>
</feature>
<evidence type="ECO:0000256" key="2">
    <source>
        <dbReference type="ARBA" id="ARBA00022771"/>
    </source>
</evidence>
<keyword evidence="4 5" id="KW-0238">DNA-binding</keyword>
<dbReference type="GO" id="GO:0003677">
    <property type="term" value="F:DNA binding"/>
    <property type="evidence" value="ECO:0007669"/>
    <property type="project" value="UniProtKB-UniRule"/>
</dbReference>
<evidence type="ECO:0000313" key="9">
    <source>
        <dbReference type="EMBL" id="KAH8025729.1"/>
    </source>
</evidence>
<dbReference type="EMBL" id="JABSTU010000007">
    <property type="protein sequence ID" value="KAH8025729.1"/>
    <property type="molecule type" value="Genomic_DNA"/>
</dbReference>
<dbReference type="Pfam" id="PF21788">
    <property type="entry name" value="TNP-like_GBD"/>
    <property type="match status" value="1"/>
</dbReference>
<feature type="region of interest" description="Disordered" evidence="7">
    <location>
        <begin position="777"/>
        <end position="827"/>
    </location>
</feature>
<evidence type="ECO:0000256" key="6">
    <source>
        <dbReference type="SAM" id="Coils"/>
    </source>
</evidence>
<proteinExistence type="predicted"/>
<sequence>MVYCCVPFCKSSDRRSTGISFHEFPVTQIRQEWLKKISRQAEGPGKQPWEPSDRSKVCSLHFKPEDYREGLKLRKLKPDAIPSIFPSYPGYMQESSRKERQPVKRCAVPGLSPDKPHAEAKKNSEPSSLPLILPAPESSFCLPKTYQMPKQGKTVQCQTSPSKATRPRGMQTRLSLSRMTNLPRKVQNLTRKCQRLQKKQHHLQEELSTLRQEAKKASLLMKRTNVEILQQKVEESNEKALFLQEQLAFLGKKKGLWREETVRKCVLLHAKSPAGYRLLREIGVLTLPSRCTLKRYIGACTGEVVSSLIKQRLHAEVKLHSKEARCGSLVMDEMSLKQSALYHKQSDALHGFVDLGGAEVDYGLEEQLATHLLCFVFVGLSTHYRLPVGYYFTKGLTGEQLEQLSLKVMQSVEDAGFEVVRLVADNHSTNCKFFASLSGGQICPVVTHPLDPDRQLFLSFDYCHIIKNVRNQFLDTKRIFRNAGVLIVPDYLRNLHDIQEKQVGAFKLVRCLTKKHLWPSNFQKMSVARAVAIFSPQVTSVLRFLLKHAQQLGFHGFDDSLPTIEFMELVYKWFTLHNIKSTSLFWMSRDALRMPFYGPDDERLLWLENECLIYFDLWTESTAHNLEFLSEETYEALRVTTMSTVLCIRHLLGRGFHFVLTGKFSSDDVESLFSTIRQLNGSNDQTDAYAALSSLQKILVTGCIHSSPSGNVGSVIGSIGEATKLAPQPAAAAPPDKDIKKLLLPYLTALERFPMPSIFPDCPAHLSKLVKHRKRPAVRQPACVPRQKRFHPADSTEKAEEADDPKVSDLDHAGPSSTESTDAAPFEVGAPEVISSAERSRQQVFNNLFEQSASVILPSISWGYHRRDTDGIRNVAFTEMKWSTSPKVRELSTDTATSTESSHLVTTKVVDIDQNMQKREMDKRNGTKPTKRYRFSSVPSSDRMLAFRRARNVLKRSKERLLKRVKVLREEMKQAQAKMQSMSMEVLKGGGYLRRATFLFVEIS</sequence>
<keyword evidence="1" id="KW-0479">Metal-binding</keyword>
<dbReference type="InterPro" id="IPR048366">
    <property type="entry name" value="TNP-like_GBD"/>
</dbReference>
<dbReference type="PROSITE" id="PS50950">
    <property type="entry name" value="ZF_THAP"/>
    <property type="match status" value="1"/>
</dbReference>
<dbReference type="InterPro" id="IPR038441">
    <property type="entry name" value="THAP_Znf_sf"/>
</dbReference>
<dbReference type="Proteomes" id="UP000821866">
    <property type="component" value="Unassembled WGS sequence"/>
</dbReference>
<dbReference type="Pfam" id="PF05485">
    <property type="entry name" value="THAP"/>
    <property type="match status" value="1"/>
</dbReference>
<dbReference type="Pfam" id="PF21787">
    <property type="entry name" value="TNP-like_RNaseH_N"/>
    <property type="match status" value="1"/>
</dbReference>
<evidence type="ECO:0000313" key="10">
    <source>
        <dbReference type="Proteomes" id="UP000821866"/>
    </source>
</evidence>
<feature type="coiled-coil region" evidence="6">
    <location>
        <begin position="179"/>
        <end position="246"/>
    </location>
</feature>
<evidence type="ECO:0000259" key="8">
    <source>
        <dbReference type="PROSITE" id="PS50950"/>
    </source>
</evidence>
<keyword evidence="2 5" id="KW-0863">Zinc-finger</keyword>
<accession>A0A9J6DUV5</accession>
<reference evidence="9" key="1">
    <citation type="journal article" date="2020" name="Cell">
        <title>Large-Scale Comparative Analyses of Tick Genomes Elucidate Their Genetic Diversity and Vector Capacities.</title>
        <authorList>
            <consortium name="Tick Genome and Microbiome Consortium (TIGMIC)"/>
            <person name="Jia N."/>
            <person name="Wang J."/>
            <person name="Shi W."/>
            <person name="Du L."/>
            <person name="Sun Y."/>
            <person name="Zhan W."/>
            <person name="Jiang J.F."/>
            <person name="Wang Q."/>
            <person name="Zhang B."/>
            <person name="Ji P."/>
            <person name="Bell-Sakyi L."/>
            <person name="Cui X.M."/>
            <person name="Yuan T.T."/>
            <person name="Jiang B.G."/>
            <person name="Yang W.F."/>
            <person name="Lam T.T."/>
            <person name="Chang Q.C."/>
            <person name="Ding S.J."/>
            <person name="Wang X.J."/>
            <person name="Zhu J.G."/>
            <person name="Ruan X.D."/>
            <person name="Zhao L."/>
            <person name="Wei J.T."/>
            <person name="Ye R.Z."/>
            <person name="Que T.C."/>
            <person name="Du C.H."/>
            <person name="Zhou Y.H."/>
            <person name="Cheng J.X."/>
            <person name="Dai P.F."/>
            <person name="Guo W.B."/>
            <person name="Han X.H."/>
            <person name="Huang E.J."/>
            <person name="Li L.F."/>
            <person name="Wei W."/>
            <person name="Gao Y.C."/>
            <person name="Liu J.Z."/>
            <person name="Shao H.Z."/>
            <person name="Wang X."/>
            <person name="Wang C.C."/>
            <person name="Yang T.C."/>
            <person name="Huo Q.B."/>
            <person name="Li W."/>
            <person name="Chen H.Y."/>
            <person name="Chen S.E."/>
            <person name="Zhou L.G."/>
            <person name="Ni X.B."/>
            <person name="Tian J.H."/>
            <person name="Sheng Y."/>
            <person name="Liu T."/>
            <person name="Pan Y.S."/>
            <person name="Xia L.Y."/>
            <person name="Li J."/>
            <person name="Zhao F."/>
            <person name="Cao W.C."/>
        </authorList>
    </citation>
    <scope>NUCLEOTIDE SEQUENCE</scope>
    <source>
        <strain evidence="9">Rmic-2018</strain>
    </source>
</reference>
<dbReference type="AlphaFoldDB" id="A0A9J6DUV5"/>
<evidence type="ECO:0000256" key="3">
    <source>
        <dbReference type="ARBA" id="ARBA00022833"/>
    </source>
</evidence>
<evidence type="ECO:0000256" key="5">
    <source>
        <dbReference type="PROSITE-ProRule" id="PRU00309"/>
    </source>
</evidence>
<protein>
    <recommendedName>
        <fullName evidence="8">THAP-type domain-containing protein</fullName>
    </recommendedName>
</protein>
<dbReference type="InterPro" id="IPR052224">
    <property type="entry name" value="THAP_domain_protein"/>
</dbReference>
<dbReference type="InterPro" id="IPR048365">
    <property type="entry name" value="TNP-like_RNaseH_N"/>
</dbReference>
<gene>
    <name evidence="9" type="ORF">HPB51_010970</name>
</gene>
<dbReference type="Gene3D" id="6.20.210.20">
    <property type="entry name" value="THAP domain"/>
    <property type="match status" value="1"/>
</dbReference>
<keyword evidence="6" id="KW-0175">Coiled coil</keyword>
<organism evidence="9 10">
    <name type="scientific">Rhipicephalus microplus</name>
    <name type="common">Cattle tick</name>
    <name type="synonym">Boophilus microplus</name>
    <dbReference type="NCBI Taxonomy" id="6941"/>
    <lineage>
        <taxon>Eukaryota</taxon>
        <taxon>Metazoa</taxon>
        <taxon>Ecdysozoa</taxon>
        <taxon>Arthropoda</taxon>
        <taxon>Chelicerata</taxon>
        <taxon>Arachnida</taxon>
        <taxon>Acari</taxon>
        <taxon>Parasitiformes</taxon>
        <taxon>Ixodida</taxon>
        <taxon>Ixodoidea</taxon>
        <taxon>Ixodidae</taxon>
        <taxon>Rhipicephalinae</taxon>
        <taxon>Rhipicephalus</taxon>
        <taxon>Boophilus</taxon>
    </lineage>
</organism>
<keyword evidence="3" id="KW-0862">Zinc</keyword>
<reference evidence="9" key="2">
    <citation type="submission" date="2021-09" db="EMBL/GenBank/DDBJ databases">
        <authorList>
            <person name="Jia N."/>
            <person name="Wang J."/>
            <person name="Shi W."/>
            <person name="Du L."/>
            <person name="Sun Y."/>
            <person name="Zhan W."/>
            <person name="Jiang J."/>
            <person name="Wang Q."/>
            <person name="Zhang B."/>
            <person name="Ji P."/>
            <person name="Sakyi L.B."/>
            <person name="Cui X."/>
            <person name="Yuan T."/>
            <person name="Jiang B."/>
            <person name="Yang W."/>
            <person name="Lam T.T.-Y."/>
            <person name="Chang Q."/>
            <person name="Ding S."/>
            <person name="Wang X."/>
            <person name="Zhu J."/>
            <person name="Ruan X."/>
            <person name="Zhao L."/>
            <person name="Wei J."/>
            <person name="Que T."/>
            <person name="Du C."/>
            <person name="Cheng J."/>
            <person name="Dai P."/>
            <person name="Han X."/>
            <person name="Huang E."/>
            <person name="Gao Y."/>
            <person name="Liu J."/>
            <person name="Shao H."/>
            <person name="Ye R."/>
            <person name="Li L."/>
            <person name="Wei W."/>
            <person name="Wang X."/>
            <person name="Wang C."/>
            <person name="Huo Q."/>
            <person name="Li W."/>
            <person name="Guo W."/>
            <person name="Chen H."/>
            <person name="Chen S."/>
            <person name="Zhou L."/>
            <person name="Zhou L."/>
            <person name="Ni X."/>
            <person name="Tian J."/>
            <person name="Zhou Y."/>
            <person name="Sheng Y."/>
            <person name="Liu T."/>
            <person name="Pan Y."/>
            <person name="Xia L."/>
            <person name="Li J."/>
            <person name="Zhao F."/>
            <person name="Cao W."/>
        </authorList>
    </citation>
    <scope>NUCLEOTIDE SEQUENCE</scope>
    <source>
        <strain evidence="9">Rmic-2018</strain>
        <tissue evidence="9">Larvae</tissue>
    </source>
</reference>
<name>A0A9J6DUV5_RHIMP</name>
<feature type="compositionally biased region" description="Basic and acidic residues" evidence="7">
    <location>
        <begin position="114"/>
        <end position="124"/>
    </location>
</feature>
<dbReference type="GO" id="GO:0008270">
    <property type="term" value="F:zinc ion binding"/>
    <property type="evidence" value="ECO:0007669"/>
    <property type="project" value="UniProtKB-KW"/>
</dbReference>
<dbReference type="SMART" id="SM00980">
    <property type="entry name" value="THAP"/>
    <property type="match status" value="1"/>
</dbReference>
<comment type="caution">
    <text evidence="9">The sequence shown here is derived from an EMBL/GenBank/DDBJ whole genome shotgun (WGS) entry which is preliminary data.</text>
</comment>
<dbReference type="PANTHER" id="PTHR46927">
    <property type="entry name" value="AGAP005574-PA"/>
    <property type="match status" value="1"/>
</dbReference>
<keyword evidence="10" id="KW-1185">Reference proteome</keyword>
<dbReference type="InterPro" id="IPR006612">
    <property type="entry name" value="THAP_Znf"/>
</dbReference>